<keyword evidence="3" id="KW-1185">Reference proteome</keyword>
<sequence length="490" mass="55033">MLRTLLSCVALLLAILFYARSPSNENTSLPATYLVPADPSLIRFSVDSQTKNRVADTTAVILNWSRKPNVIRIASSLCTDSLLEDTIALVYIWNNSPNQLSRQDFPLCPENKLRIYNSPSNLYFQARFIACTEATTPFCFIQDDDYFILPEVLSALRSRYSLEHEAGIHLLPPHEALSSHLKRIRVDSKIHTGFAWLGHGAIIQRNHAVQFLSLLNLLNASVEELKMADNYFTLLSNTFPEIWFDQGIELGGGQPFTVGEEGNERNRRHIMRATHMLQQIFDCSQPPCIGGSDPPYLILEESSSAWIGRAPCLGCPCVLETSISLLPGGNTQFDASSVTELLGLEARNLRSLGDSTREFLNKPLSHAVDGNPVTAFCTSAAKKDDFLLYDLLNPAPQPWDSTELVILTDSPEVIMKGWKFEVNFINGQWVSLTEKVYCTSVFQGSSQTLHECHIQAASIAISKFRLTFHIDTPKRFCIHELWIRGRRELR</sequence>
<feature type="signal peptide" evidence="1">
    <location>
        <begin position="1"/>
        <end position="21"/>
    </location>
</feature>
<evidence type="ECO:0000313" key="3">
    <source>
        <dbReference type="Proteomes" id="UP000559256"/>
    </source>
</evidence>
<protein>
    <submittedName>
        <fullName evidence="2">Uncharacterized protein</fullName>
    </submittedName>
</protein>
<organism evidence="2 3">
    <name type="scientific">Tetrapyrgos nigripes</name>
    <dbReference type="NCBI Taxonomy" id="182062"/>
    <lineage>
        <taxon>Eukaryota</taxon>
        <taxon>Fungi</taxon>
        <taxon>Dikarya</taxon>
        <taxon>Basidiomycota</taxon>
        <taxon>Agaricomycotina</taxon>
        <taxon>Agaricomycetes</taxon>
        <taxon>Agaricomycetidae</taxon>
        <taxon>Agaricales</taxon>
        <taxon>Marasmiineae</taxon>
        <taxon>Marasmiaceae</taxon>
        <taxon>Tetrapyrgos</taxon>
    </lineage>
</organism>
<comment type="caution">
    <text evidence="2">The sequence shown here is derived from an EMBL/GenBank/DDBJ whole genome shotgun (WGS) entry which is preliminary data.</text>
</comment>
<gene>
    <name evidence="2" type="ORF">D9758_002176</name>
</gene>
<dbReference type="EMBL" id="JAACJM010000015">
    <property type="protein sequence ID" value="KAF5368318.1"/>
    <property type="molecule type" value="Genomic_DNA"/>
</dbReference>
<evidence type="ECO:0000313" key="2">
    <source>
        <dbReference type="EMBL" id="KAF5368318.1"/>
    </source>
</evidence>
<keyword evidence="1" id="KW-0732">Signal</keyword>
<feature type="chain" id="PRO_5034856475" evidence="1">
    <location>
        <begin position="22"/>
        <end position="490"/>
    </location>
</feature>
<dbReference type="OrthoDB" id="1684102at2759"/>
<dbReference type="SUPFAM" id="SSF53448">
    <property type="entry name" value="Nucleotide-diphospho-sugar transferases"/>
    <property type="match status" value="1"/>
</dbReference>
<evidence type="ECO:0000256" key="1">
    <source>
        <dbReference type="SAM" id="SignalP"/>
    </source>
</evidence>
<dbReference type="AlphaFoldDB" id="A0A8H5LSX8"/>
<reference evidence="2 3" key="1">
    <citation type="journal article" date="2020" name="ISME J.">
        <title>Uncovering the hidden diversity of litter-decomposition mechanisms in mushroom-forming fungi.</title>
        <authorList>
            <person name="Floudas D."/>
            <person name="Bentzer J."/>
            <person name="Ahren D."/>
            <person name="Johansson T."/>
            <person name="Persson P."/>
            <person name="Tunlid A."/>
        </authorList>
    </citation>
    <scope>NUCLEOTIDE SEQUENCE [LARGE SCALE GENOMIC DNA]</scope>
    <source>
        <strain evidence="2 3">CBS 291.85</strain>
    </source>
</reference>
<proteinExistence type="predicted"/>
<name>A0A8H5LSX8_9AGAR</name>
<dbReference type="InterPro" id="IPR029044">
    <property type="entry name" value="Nucleotide-diphossugar_trans"/>
</dbReference>
<accession>A0A8H5LSX8</accession>
<dbReference type="Proteomes" id="UP000559256">
    <property type="component" value="Unassembled WGS sequence"/>
</dbReference>